<dbReference type="Gene3D" id="3.30.360.10">
    <property type="entry name" value="Dihydrodipicolinate Reductase, domain 2"/>
    <property type="match status" value="1"/>
</dbReference>
<dbReference type="InterPro" id="IPR036291">
    <property type="entry name" value="NAD(P)-bd_dom_sf"/>
</dbReference>
<feature type="domain" description="GFO/IDH/MocA-like oxidoreductase" evidence="2">
    <location>
        <begin position="137"/>
        <end position="246"/>
    </location>
</feature>
<keyword evidence="4" id="KW-1185">Reference proteome</keyword>
<protein>
    <submittedName>
        <fullName evidence="3">Gfo/Idh/MocA family oxidoreductase</fullName>
    </submittedName>
</protein>
<dbReference type="PANTHER" id="PTHR43054:SF1">
    <property type="entry name" value="SCYLLO-INOSITOL 2-DEHYDROGENASE (NADP(+)) IOLU"/>
    <property type="match status" value="1"/>
</dbReference>
<evidence type="ECO:0000313" key="4">
    <source>
        <dbReference type="Proteomes" id="UP000287156"/>
    </source>
</evidence>
<comment type="caution">
    <text evidence="3">The sequence shown here is derived from an EMBL/GenBank/DDBJ whole genome shotgun (WGS) entry which is preliminary data.</text>
</comment>
<name>A0A429Y5K0_9BACI</name>
<dbReference type="Gene3D" id="3.40.50.720">
    <property type="entry name" value="NAD(P)-binding Rossmann-like Domain"/>
    <property type="match status" value="1"/>
</dbReference>
<evidence type="ECO:0000259" key="1">
    <source>
        <dbReference type="Pfam" id="PF01408"/>
    </source>
</evidence>
<proteinExistence type="predicted"/>
<accession>A0A429Y5K0</accession>
<dbReference type="Proteomes" id="UP000287156">
    <property type="component" value="Unassembled WGS sequence"/>
</dbReference>
<organism evidence="3 4">
    <name type="scientific">Siminovitchia acidinfaciens</name>
    <dbReference type="NCBI Taxonomy" id="2321395"/>
    <lineage>
        <taxon>Bacteria</taxon>
        <taxon>Bacillati</taxon>
        <taxon>Bacillota</taxon>
        <taxon>Bacilli</taxon>
        <taxon>Bacillales</taxon>
        <taxon>Bacillaceae</taxon>
        <taxon>Siminovitchia</taxon>
    </lineage>
</organism>
<sequence>MNYATIGTGWIVDRFLSALQQVEGNKCIAMYTREEGRARALAKKYNVDNIYTNLEAMLSNSQIDVIYIASPNNLHYEQAYQALQFEKHVICEKPFTSTLREAESLINYAIDKGLMLFEAITTIHLPNFKLVKKNLDRIGRIKLVQCNYSQYSSRYELLLNGETPNVFNPEFSGGALADINVYNLHFVTRLFGRPKAVNYIANKHANGIDTSGVVVMEYPEMIAECMGSKDTHGLSFILIQGEKGYIHVENGPNGCSKVYMHTREGEVRLDAQDNENILFYEVVEFNKILQTKNINRCYELLNHSRSVMQILEEARKDADITFKADKNPIGKRD</sequence>
<feature type="domain" description="Gfo/Idh/MocA-like oxidoreductase N-terminal" evidence="1">
    <location>
        <begin position="1"/>
        <end position="117"/>
    </location>
</feature>
<dbReference type="SUPFAM" id="SSF51735">
    <property type="entry name" value="NAD(P)-binding Rossmann-fold domains"/>
    <property type="match status" value="1"/>
</dbReference>
<evidence type="ECO:0000259" key="2">
    <source>
        <dbReference type="Pfam" id="PF22725"/>
    </source>
</evidence>
<dbReference type="GO" id="GO:0000166">
    <property type="term" value="F:nucleotide binding"/>
    <property type="evidence" value="ECO:0007669"/>
    <property type="project" value="InterPro"/>
</dbReference>
<gene>
    <name evidence="3" type="ORF">D4T97_006895</name>
</gene>
<dbReference type="RefSeq" id="WP_126049211.1">
    <property type="nucleotide sequence ID" value="NZ_QYTV02000002.1"/>
</dbReference>
<dbReference type="Pfam" id="PF22725">
    <property type="entry name" value="GFO_IDH_MocA_C3"/>
    <property type="match status" value="1"/>
</dbReference>
<dbReference type="PANTHER" id="PTHR43054">
    <property type="match status" value="1"/>
</dbReference>
<reference evidence="3" key="1">
    <citation type="submission" date="2018-12" db="EMBL/GenBank/DDBJ databases">
        <authorList>
            <person name="Sun L."/>
            <person name="Chen Z."/>
        </authorList>
    </citation>
    <scope>NUCLEOTIDE SEQUENCE [LARGE SCALE GENOMIC DNA]</scope>
    <source>
        <strain evidence="3">3-2-2</strain>
    </source>
</reference>
<dbReference type="InterPro" id="IPR055170">
    <property type="entry name" value="GFO_IDH_MocA-like_dom"/>
</dbReference>
<dbReference type="AlphaFoldDB" id="A0A429Y5K0"/>
<dbReference type="OrthoDB" id="9815825at2"/>
<dbReference type="Pfam" id="PF01408">
    <property type="entry name" value="GFO_IDH_MocA"/>
    <property type="match status" value="1"/>
</dbReference>
<dbReference type="SUPFAM" id="SSF55347">
    <property type="entry name" value="Glyceraldehyde-3-phosphate dehydrogenase-like, C-terminal domain"/>
    <property type="match status" value="1"/>
</dbReference>
<dbReference type="EMBL" id="QYTV02000002">
    <property type="protein sequence ID" value="RST76579.1"/>
    <property type="molecule type" value="Genomic_DNA"/>
</dbReference>
<dbReference type="InterPro" id="IPR000683">
    <property type="entry name" value="Gfo/Idh/MocA-like_OxRdtase_N"/>
</dbReference>
<evidence type="ECO:0000313" key="3">
    <source>
        <dbReference type="EMBL" id="RST76579.1"/>
    </source>
</evidence>